<keyword evidence="14" id="KW-1185">Reference proteome</keyword>
<dbReference type="PANTHER" id="PTHR11806">
    <property type="entry name" value="GLUCOSE INHIBITED DIVISION PROTEIN A"/>
    <property type="match status" value="1"/>
</dbReference>
<dbReference type="eggNOG" id="COG0445">
    <property type="taxonomic scope" value="Bacteria"/>
</dbReference>
<evidence type="ECO:0000256" key="4">
    <source>
        <dbReference type="ARBA" id="ARBA00020461"/>
    </source>
</evidence>
<keyword evidence="7 11" id="KW-0274">FAD</keyword>
<dbReference type="InterPro" id="IPR040131">
    <property type="entry name" value="MnmG_N"/>
</dbReference>
<dbReference type="Proteomes" id="UP000000925">
    <property type="component" value="Chromosome"/>
</dbReference>
<dbReference type="InterPro" id="IPR004416">
    <property type="entry name" value="MnmG"/>
</dbReference>
<dbReference type="PROSITE" id="PS01281">
    <property type="entry name" value="GIDA_2"/>
    <property type="match status" value="1"/>
</dbReference>
<comment type="similarity">
    <text evidence="3 11">Belongs to the MnmG family.</text>
</comment>
<proteinExistence type="inferred from homology"/>
<dbReference type="FunFam" id="1.10.150.570:FF:000001">
    <property type="entry name" value="tRNA uridine 5-carboxymethylaminomethyl modification enzyme MnmG"/>
    <property type="match status" value="1"/>
</dbReference>
<evidence type="ECO:0000256" key="6">
    <source>
        <dbReference type="ARBA" id="ARBA00022694"/>
    </source>
</evidence>
<dbReference type="SUPFAM" id="SSF51905">
    <property type="entry name" value="FAD/NAD(P)-binding domain"/>
    <property type="match status" value="1"/>
</dbReference>
<dbReference type="OrthoDB" id="9815560at2"/>
<evidence type="ECO:0000256" key="1">
    <source>
        <dbReference type="ARBA" id="ARBA00001974"/>
    </source>
</evidence>
<dbReference type="PROSITE" id="PS01280">
    <property type="entry name" value="GIDA_1"/>
    <property type="match status" value="1"/>
</dbReference>
<feature type="binding site" evidence="11">
    <location>
        <begin position="310"/>
        <end position="324"/>
    </location>
    <ligand>
        <name>NAD(+)</name>
        <dbReference type="ChEBI" id="CHEBI:57540"/>
    </ligand>
</feature>
<dbReference type="FunFam" id="3.50.50.60:FF:000002">
    <property type="entry name" value="tRNA uridine 5-carboxymethylaminomethyl modification enzyme MnmG"/>
    <property type="match status" value="1"/>
</dbReference>
<dbReference type="RefSeq" id="WP_013043840.1">
    <property type="nucleotide sequence ID" value="NC_014008.1"/>
</dbReference>
<keyword evidence="8 11" id="KW-0520">NAD</keyword>
<keyword evidence="11" id="KW-0963">Cytoplasm</keyword>
<dbReference type="Pfam" id="PF01134">
    <property type="entry name" value="GIDA"/>
    <property type="match status" value="1"/>
</dbReference>
<accession>D5ELI2</accession>
<dbReference type="InterPro" id="IPR044920">
    <property type="entry name" value="MnmG_C_subdom_sf"/>
</dbReference>
<feature type="binding site" evidence="11">
    <location>
        <begin position="19"/>
        <end position="24"/>
    </location>
    <ligand>
        <name>FAD</name>
        <dbReference type="ChEBI" id="CHEBI:57692"/>
    </ligand>
</feature>
<keyword evidence="6 11" id="KW-0819">tRNA processing</keyword>
<keyword evidence="5 11" id="KW-0285">Flavoprotein</keyword>
<dbReference type="EMBL" id="CP001998">
    <property type="protein sequence ID" value="ADE55118.1"/>
    <property type="molecule type" value="Genomic_DNA"/>
</dbReference>
<sequence length="638" mass="70783">MSGGLKFGPNQPYDVIICGAGHAGCEAALAAARMGASTLMLTGNLDTIAQMSCNPAIGGQAKGHIVREIDALGGEMAVNTDTTAIQFRLLNATKGPAVQAPRAQCDKKAYQYRMKHVIELQPNLDLFQATVEGLIYRSGRVVGVRTNLDVEFYGHTVVVTTGTFLRGLMHVGQNMNEGGRMGDFSAKGLSGSFLEAGIELERLKTGTPARILGSSINFEGLEEQEGDALPTLFAFYDTRGVDDVFHVEHSSDAERALFHVEHSGQRKLGWAPGTDQVSCYMTYTSAETQSVVHENLHRSAMYSGEIEGTGPRYCPSIEDKFVRFKDKDRHMLFLEPEGRNTNEWYINGLSTSLPFDVQLAMLRSVQGLEKVHMLRPAYAVEYDFAPPTQLYPSLESKQVENLFFAGQINGTSGYEEAAGQGLVAGVNAVQKLRGLEPMVLKRHECYLGVLIDDLVTKGTKEPYRMFSSRAEHRLLFNHPSAELRLKHHSSAMGLVDPERMQRIEAKDRAIRSWVDRLESERVGGQLYGDIVRRTRSVSDFPDDLKALPREVKDEVMYRVAFRGYLEREAKQIEKMRHIDKILIPTDFDFRKVRGLRNESAEKLAAISPRTLGQAGRISGVNPADISILMVYLDSQAKA</sequence>
<comment type="cofactor">
    <cofactor evidence="1 11">
        <name>FAD</name>
        <dbReference type="ChEBI" id="CHEBI:57692"/>
    </cofactor>
</comment>
<comment type="caution">
    <text evidence="11">Lacks conserved residue(s) required for the propagation of feature annotation.</text>
</comment>
<dbReference type="KEGG" id="caa:Caka_2100"/>
<evidence type="ECO:0000256" key="2">
    <source>
        <dbReference type="ARBA" id="ARBA00003717"/>
    </source>
</evidence>
<name>D5ELI2_CORAD</name>
<evidence type="ECO:0000313" key="13">
    <source>
        <dbReference type="EMBL" id="ADE55118.1"/>
    </source>
</evidence>
<dbReference type="InterPro" id="IPR036188">
    <property type="entry name" value="FAD/NAD-bd_sf"/>
</dbReference>
<comment type="subcellular location">
    <subcellularLocation>
        <location evidence="11">Cytoplasm</location>
    </subcellularLocation>
</comment>
<dbReference type="GO" id="GO:0005829">
    <property type="term" value="C:cytosol"/>
    <property type="evidence" value="ECO:0007669"/>
    <property type="project" value="TreeGrafter"/>
</dbReference>
<dbReference type="SMART" id="SM01228">
    <property type="entry name" value="GIDA_assoc_3"/>
    <property type="match status" value="1"/>
</dbReference>
<feature type="domain" description="tRNA uridine 5-carboxymethylaminomethyl modification enzyme C-terminal subdomain" evidence="12">
    <location>
        <begin position="559"/>
        <end position="630"/>
    </location>
</feature>
<dbReference type="Gene3D" id="3.50.50.60">
    <property type="entry name" value="FAD/NAD(P)-binding domain"/>
    <property type="match status" value="2"/>
</dbReference>
<evidence type="ECO:0000259" key="12">
    <source>
        <dbReference type="SMART" id="SM01228"/>
    </source>
</evidence>
<dbReference type="GO" id="GO:0050660">
    <property type="term" value="F:flavin adenine dinucleotide binding"/>
    <property type="evidence" value="ECO:0007669"/>
    <property type="project" value="UniProtKB-UniRule"/>
</dbReference>
<dbReference type="HOGENOM" id="CLU_007831_2_2_0"/>
<gene>
    <name evidence="11" type="primary">mnmG</name>
    <name evidence="11" type="synonym">gidA</name>
    <name evidence="13" type="ordered locus">Caka_2100</name>
</gene>
<dbReference type="InterPro" id="IPR002218">
    <property type="entry name" value="MnmG-rel"/>
</dbReference>
<protein>
    <recommendedName>
        <fullName evidence="4 11">tRNA uridine 5-carboxymethylaminomethyl modification enzyme MnmG</fullName>
    </recommendedName>
    <alternativeName>
        <fullName evidence="10 11">Glucose-inhibited division protein A</fullName>
    </alternativeName>
</protein>
<dbReference type="InterPro" id="IPR026904">
    <property type="entry name" value="MnmG_C"/>
</dbReference>
<evidence type="ECO:0000256" key="5">
    <source>
        <dbReference type="ARBA" id="ARBA00022630"/>
    </source>
</evidence>
<comment type="function">
    <text evidence="2 11">NAD-binding protein involved in the addition of a carboxymethylaminomethyl (cmnm) group at the wobble position (U34) of certain tRNAs, forming tRNA-cmnm(5)s(2)U34.</text>
</comment>
<dbReference type="STRING" id="583355.Caka_2100"/>
<evidence type="ECO:0000256" key="11">
    <source>
        <dbReference type="HAMAP-Rule" id="MF_00129"/>
    </source>
</evidence>
<dbReference type="AlphaFoldDB" id="D5ELI2"/>
<dbReference type="InterPro" id="IPR020595">
    <property type="entry name" value="MnmG-rel_CS"/>
</dbReference>
<evidence type="ECO:0000256" key="8">
    <source>
        <dbReference type="ARBA" id="ARBA00023027"/>
    </source>
</evidence>
<dbReference type="Gene3D" id="1.10.150.570">
    <property type="entry name" value="GidA associated domain, C-terminal subdomain"/>
    <property type="match status" value="1"/>
</dbReference>
<dbReference type="GO" id="GO:0030488">
    <property type="term" value="P:tRNA methylation"/>
    <property type="evidence" value="ECO:0007669"/>
    <property type="project" value="TreeGrafter"/>
</dbReference>
<dbReference type="PANTHER" id="PTHR11806:SF0">
    <property type="entry name" value="PROTEIN MTO1 HOMOLOG, MITOCHONDRIAL"/>
    <property type="match status" value="1"/>
</dbReference>
<evidence type="ECO:0000256" key="7">
    <source>
        <dbReference type="ARBA" id="ARBA00022827"/>
    </source>
</evidence>
<dbReference type="Pfam" id="PF13932">
    <property type="entry name" value="SAM_GIDA_C"/>
    <property type="match status" value="1"/>
</dbReference>
<dbReference type="InterPro" id="IPR047001">
    <property type="entry name" value="MnmG_C_subdom"/>
</dbReference>
<organism evidence="13 14">
    <name type="scientific">Coraliomargarita akajimensis (strain DSM 45221 / IAM 15411 / JCM 23193 / KCTC 12865 / 04OKA010-24)</name>
    <dbReference type="NCBI Taxonomy" id="583355"/>
    <lineage>
        <taxon>Bacteria</taxon>
        <taxon>Pseudomonadati</taxon>
        <taxon>Verrucomicrobiota</taxon>
        <taxon>Opitutia</taxon>
        <taxon>Puniceicoccales</taxon>
        <taxon>Coraliomargaritaceae</taxon>
        <taxon>Coraliomargarita</taxon>
    </lineage>
</organism>
<evidence type="ECO:0000256" key="3">
    <source>
        <dbReference type="ARBA" id="ARBA00007653"/>
    </source>
</evidence>
<evidence type="ECO:0000313" key="14">
    <source>
        <dbReference type="Proteomes" id="UP000000925"/>
    </source>
</evidence>
<dbReference type="HAMAP" id="MF_00129">
    <property type="entry name" value="MnmG_GidA"/>
    <property type="match status" value="1"/>
</dbReference>
<dbReference type="PRINTS" id="PR00411">
    <property type="entry name" value="PNDRDTASEI"/>
</dbReference>
<comment type="subunit">
    <text evidence="9 11">Homodimer. Heterotetramer of two MnmE and two MnmG subunits.</text>
</comment>
<reference evidence="13 14" key="1">
    <citation type="journal article" date="2010" name="Stand. Genomic Sci.">
        <title>Complete genome sequence of Coraliomargarita akajimensis type strain (04OKA010-24).</title>
        <authorList>
            <person name="Mavromatis K."/>
            <person name="Abt B."/>
            <person name="Brambilla E."/>
            <person name="Lapidus A."/>
            <person name="Copeland A."/>
            <person name="Deshpande S."/>
            <person name="Nolan M."/>
            <person name="Lucas S."/>
            <person name="Tice H."/>
            <person name="Cheng J.F."/>
            <person name="Han C."/>
            <person name="Detter J.C."/>
            <person name="Woyke T."/>
            <person name="Goodwin L."/>
            <person name="Pitluck S."/>
            <person name="Held B."/>
            <person name="Brettin T."/>
            <person name="Tapia R."/>
            <person name="Ivanova N."/>
            <person name="Mikhailova N."/>
            <person name="Pati A."/>
            <person name="Liolios K."/>
            <person name="Chen A."/>
            <person name="Palaniappan K."/>
            <person name="Land M."/>
            <person name="Hauser L."/>
            <person name="Chang Y.J."/>
            <person name="Jeffries C.D."/>
            <person name="Rohde M."/>
            <person name="Goker M."/>
            <person name="Bristow J."/>
            <person name="Eisen J.A."/>
            <person name="Markowitz V."/>
            <person name="Hugenholtz P."/>
            <person name="Klenk H.P."/>
            <person name="Kyrpides N.C."/>
        </authorList>
    </citation>
    <scope>NUCLEOTIDE SEQUENCE [LARGE SCALE GENOMIC DNA]</scope>
    <source>
        <strain evidence="14">DSM 45221 / IAM 15411 / JCM 23193 / KCTC 12865</strain>
    </source>
</reference>
<evidence type="ECO:0000256" key="9">
    <source>
        <dbReference type="ARBA" id="ARBA00025948"/>
    </source>
</evidence>
<evidence type="ECO:0000256" key="10">
    <source>
        <dbReference type="ARBA" id="ARBA00031800"/>
    </source>
</evidence>
<dbReference type="GO" id="GO:0002098">
    <property type="term" value="P:tRNA wobble uridine modification"/>
    <property type="evidence" value="ECO:0007669"/>
    <property type="project" value="InterPro"/>
</dbReference>